<dbReference type="Proteomes" id="UP000557772">
    <property type="component" value="Unassembled WGS sequence"/>
</dbReference>
<gene>
    <name evidence="4" type="ORF">HJ588_07245</name>
</gene>
<accession>A0A849AIK2</accession>
<protein>
    <submittedName>
        <fullName evidence="4">Flavin reductase family protein</fullName>
    </submittedName>
</protein>
<dbReference type="InterPro" id="IPR050268">
    <property type="entry name" value="NADH-dep_flavin_reductase"/>
</dbReference>
<sequence length="168" mass="17791">MAAAMTVTTDSTIETVRLRKVFAAYPSGVTAVAAMVGDDPRGLAASSFTSVSLEPALVSVCVAHTSSTWPLLRDRPHLGVSVLAAHQHQAGRDLSGPSADRFRDVVWRSSRLGAVFVEGASAWLETSIDNVIRAGDHDIVVLRVLDLGVDGDAEPLVFHGSAFRRLAS</sequence>
<evidence type="ECO:0000256" key="1">
    <source>
        <dbReference type="ARBA" id="ARBA00008898"/>
    </source>
</evidence>
<evidence type="ECO:0000313" key="5">
    <source>
        <dbReference type="Proteomes" id="UP000557772"/>
    </source>
</evidence>
<dbReference type="PANTHER" id="PTHR30466">
    <property type="entry name" value="FLAVIN REDUCTASE"/>
    <property type="match status" value="1"/>
</dbReference>
<dbReference type="AlphaFoldDB" id="A0A849AIK2"/>
<dbReference type="GO" id="GO:0042602">
    <property type="term" value="F:riboflavin reductase (NADPH) activity"/>
    <property type="evidence" value="ECO:0007669"/>
    <property type="project" value="TreeGrafter"/>
</dbReference>
<feature type="domain" description="Flavin reductase like" evidence="3">
    <location>
        <begin position="22"/>
        <end position="165"/>
    </location>
</feature>
<dbReference type="Gene3D" id="2.30.110.10">
    <property type="entry name" value="Electron Transport, Fmn-binding Protein, Chain A"/>
    <property type="match status" value="1"/>
</dbReference>
<reference evidence="4 5" key="1">
    <citation type="submission" date="2020-05" db="EMBL/GenBank/DDBJ databases">
        <title>Flexivirga sp. ID2601S isolated from air conditioner.</title>
        <authorList>
            <person name="Kim D.H."/>
        </authorList>
    </citation>
    <scope>NUCLEOTIDE SEQUENCE [LARGE SCALE GENOMIC DNA]</scope>
    <source>
        <strain evidence="4 5">ID2601S</strain>
    </source>
</reference>
<organism evidence="4 5">
    <name type="scientific">Flexivirga aerilata</name>
    <dbReference type="NCBI Taxonomy" id="1656889"/>
    <lineage>
        <taxon>Bacteria</taxon>
        <taxon>Bacillati</taxon>
        <taxon>Actinomycetota</taxon>
        <taxon>Actinomycetes</taxon>
        <taxon>Micrococcales</taxon>
        <taxon>Dermacoccaceae</taxon>
        <taxon>Flexivirga</taxon>
    </lineage>
</organism>
<evidence type="ECO:0000313" key="4">
    <source>
        <dbReference type="EMBL" id="NNG39068.1"/>
    </source>
</evidence>
<keyword evidence="5" id="KW-1185">Reference proteome</keyword>
<dbReference type="GO" id="GO:0010181">
    <property type="term" value="F:FMN binding"/>
    <property type="evidence" value="ECO:0007669"/>
    <property type="project" value="InterPro"/>
</dbReference>
<dbReference type="PANTHER" id="PTHR30466:SF11">
    <property type="entry name" value="FLAVIN-DEPENDENT MONOOXYGENASE, REDUCTASE SUBUNIT HSAB"/>
    <property type="match status" value="1"/>
</dbReference>
<evidence type="ECO:0000256" key="2">
    <source>
        <dbReference type="ARBA" id="ARBA00023002"/>
    </source>
</evidence>
<keyword evidence="2" id="KW-0560">Oxidoreductase</keyword>
<dbReference type="SUPFAM" id="SSF50475">
    <property type="entry name" value="FMN-binding split barrel"/>
    <property type="match status" value="1"/>
</dbReference>
<dbReference type="InterPro" id="IPR002563">
    <property type="entry name" value="Flavin_Rdtase-like_dom"/>
</dbReference>
<proteinExistence type="inferred from homology"/>
<evidence type="ECO:0000259" key="3">
    <source>
        <dbReference type="SMART" id="SM00903"/>
    </source>
</evidence>
<comment type="caution">
    <text evidence="4">The sequence shown here is derived from an EMBL/GenBank/DDBJ whole genome shotgun (WGS) entry which is preliminary data.</text>
</comment>
<dbReference type="EMBL" id="JABENB010000001">
    <property type="protein sequence ID" value="NNG39068.1"/>
    <property type="molecule type" value="Genomic_DNA"/>
</dbReference>
<dbReference type="Pfam" id="PF01613">
    <property type="entry name" value="Flavin_Reduct"/>
    <property type="match status" value="1"/>
</dbReference>
<dbReference type="InterPro" id="IPR012349">
    <property type="entry name" value="Split_barrel_FMN-bd"/>
</dbReference>
<name>A0A849AIK2_9MICO</name>
<dbReference type="SMART" id="SM00903">
    <property type="entry name" value="Flavin_Reduct"/>
    <property type="match status" value="1"/>
</dbReference>
<comment type="similarity">
    <text evidence="1">Belongs to the non-flavoprotein flavin reductase family.</text>
</comment>